<dbReference type="AlphaFoldDB" id="A0AAN6MCP6"/>
<sequence length="313" mass="33652">FDVVGREERGEGRGYERWIRGELERLKQEGRRLGALIIEPVVLGAGGMLLVDPLFQCTLVKVVRENPQLFGEPTECPADGQTWTGLPVIFDEVFTGLYRLGRFSAASFLGVDADISVHAKLLTGGLVPLSVTLGSESIFKAFESDDKSDALLHGHSYTAHAVGCQVAVESIKEMQKMEARGDWAWAQTTPATTPGAQDTVWSVWGSEFILGLPALSGGMIGGVWAVGTVLAIRMASADGSQGYKGSAALALHQALLQEPDGGDGMRWNIHTRVLGNTLYLMTGQKTTEETVRAVESRLRDAVLKVRAATVAQA</sequence>
<comment type="caution">
    <text evidence="5">The sequence shown here is derived from an EMBL/GenBank/DDBJ whole genome shotgun (WGS) entry which is preliminary data.</text>
</comment>
<keyword evidence="2" id="KW-0032">Aminotransferase</keyword>
<evidence type="ECO:0000313" key="6">
    <source>
        <dbReference type="Proteomes" id="UP001303889"/>
    </source>
</evidence>
<dbReference type="PROSITE" id="PS00600">
    <property type="entry name" value="AA_TRANSFER_CLASS_3"/>
    <property type="match status" value="1"/>
</dbReference>
<dbReference type="GO" id="GO:0005739">
    <property type="term" value="C:mitochondrion"/>
    <property type="evidence" value="ECO:0007669"/>
    <property type="project" value="UniProtKB-SubCell"/>
</dbReference>
<dbReference type="SUPFAM" id="SSF53383">
    <property type="entry name" value="PLP-dependent transferases"/>
    <property type="match status" value="1"/>
</dbReference>
<keyword evidence="3 5" id="KW-0808">Transferase</keyword>
<dbReference type="GO" id="GO:0004015">
    <property type="term" value="F:adenosylmethionine-8-amino-7-oxononanoate transaminase activity"/>
    <property type="evidence" value="ECO:0007669"/>
    <property type="project" value="TreeGrafter"/>
</dbReference>
<reference evidence="5" key="1">
    <citation type="journal article" date="2023" name="Mol. Phylogenet. Evol.">
        <title>Genome-scale phylogeny and comparative genomics of the fungal order Sordariales.</title>
        <authorList>
            <person name="Hensen N."/>
            <person name="Bonometti L."/>
            <person name="Westerberg I."/>
            <person name="Brannstrom I.O."/>
            <person name="Guillou S."/>
            <person name="Cros-Aarteil S."/>
            <person name="Calhoun S."/>
            <person name="Haridas S."/>
            <person name="Kuo A."/>
            <person name="Mondo S."/>
            <person name="Pangilinan J."/>
            <person name="Riley R."/>
            <person name="LaButti K."/>
            <person name="Andreopoulos B."/>
            <person name="Lipzen A."/>
            <person name="Chen C."/>
            <person name="Yan M."/>
            <person name="Daum C."/>
            <person name="Ng V."/>
            <person name="Clum A."/>
            <person name="Steindorff A."/>
            <person name="Ohm R.A."/>
            <person name="Martin F."/>
            <person name="Silar P."/>
            <person name="Natvig D.O."/>
            <person name="Lalanne C."/>
            <person name="Gautier V."/>
            <person name="Ament-Velasquez S.L."/>
            <person name="Kruys A."/>
            <person name="Hutchinson M.I."/>
            <person name="Powell A.J."/>
            <person name="Barry K."/>
            <person name="Miller A.N."/>
            <person name="Grigoriev I.V."/>
            <person name="Debuchy R."/>
            <person name="Gladieux P."/>
            <person name="Hiltunen Thoren M."/>
            <person name="Johannesson H."/>
        </authorList>
    </citation>
    <scope>NUCLEOTIDE SEQUENCE</scope>
    <source>
        <strain evidence="5">CBS 103.79</strain>
    </source>
</reference>
<feature type="non-terminal residue" evidence="5">
    <location>
        <position position="1"/>
    </location>
</feature>
<dbReference type="GO" id="GO:0004141">
    <property type="term" value="F:dethiobiotin synthase activity"/>
    <property type="evidence" value="ECO:0007669"/>
    <property type="project" value="TreeGrafter"/>
</dbReference>
<dbReference type="Gene3D" id="3.40.640.10">
    <property type="entry name" value="Type I PLP-dependent aspartate aminotransferase-like (Major domain)"/>
    <property type="match status" value="1"/>
</dbReference>
<keyword evidence="4" id="KW-0663">Pyridoxal phosphate</keyword>
<dbReference type="GO" id="GO:0030170">
    <property type="term" value="F:pyridoxal phosphate binding"/>
    <property type="evidence" value="ECO:0007669"/>
    <property type="project" value="InterPro"/>
</dbReference>
<proteinExistence type="inferred from homology"/>
<name>A0AAN6MCP6_9PEZI</name>
<dbReference type="InterPro" id="IPR049704">
    <property type="entry name" value="Aminotrans_3_PPA_site"/>
</dbReference>
<comment type="similarity">
    <text evidence="4">Belongs to the class-III pyridoxal-phosphate-dependent aminotransferase family.</text>
</comment>
<comment type="subcellular location">
    <subcellularLocation>
        <location evidence="1">Mitochondrion</location>
    </subcellularLocation>
</comment>
<evidence type="ECO:0000313" key="5">
    <source>
        <dbReference type="EMBL" id="KAK3897656.1"/>
    </source>
</evidence>
<accession>A0AAN6MCP6</accession>
<evidence type="ECO:0000256" key="4">
    <source>
        <dbReference type="RuleBase" id="RU003560"/>
    </source>
</evidence>
<reference evidence="5" key="2">
    <citation type="submission" date="2023-05" db="EMBL/GenBank/DDBJ databases">
        <authorList>
            <consortium name="Lawrence Berkeley National Laboratory"/>
            <person name="Steindorff A."/>
            <person name="Hensen N."/>
            <person name="Bonometti L."/>
            <person name="Westerberg I."/>
            <person name="Brannstrom I.O."/>
            <person name="Guillou S."/>
            <person name="Cros-Aarteil S."/>
            <person name="Calhoun S."/>
            <person name="Haridas S."/>
            <person name="Kuo A."/>
            <person name="Mondo S."/>
            <person name="Pangilinan J."/>
            <person name="Riley R."/>
            <person name="Labutti K."/>
            <person name="Andreopoulos B."/>
            <person name="Lipzen A."/>
            <person name="Chen C."/>
            <person name="Yanf M."/>
            <person name="Daum C."/>
            <person name="Ng V."/>
            <person name="Clum A."/>
            <person name="Ohm R."/>
            <person name="Martin F."/>
            <person name="Silar P."/>
            <person name="Natvig D."/>
            <person name="Lalanne C."/>
            <person name="Gautier V."/>
            <person name="Ament-Velasquez S.L."/>
            <person name="Kruys A."/>
            <person name="Hutchinson M.I."/>
            <person name="Powell A.J."/>
            <person name="Barry K."/>
            <person name="Miller A.N."/>
            <person name="Grigoriev I.V."/>
            <person name="Debuchy R."/>
            <person name="Gladieux P."/>
            <person name="Thoren M.H."/>
            <person name="Johannesson H."/>
        </authorList>
    </citation>
    <scope>NUCLEOTIDE SEQUENCE</scope>
    <source>
        <strain evidence="5">CBS 103.79</strain>
    </source>
</reference>
<protein>
    <submittedName>
        <fullName evidence="5">Pyridoxal phosphate-dependent transferase</fullName>
    </submittedName>
</protein>
<dbReference type="PANTHER" id="PTHR42684">
    <property type="entry name" value="ADENOSYLMETHIONINE-8-AMINO-7-OXONONANOATE AMINOTRANSFERASE"/>
    <property type="match status" value="1"/>
</dbReference>
<organism evidence="5 6">
    <name type="scientific">Staphylotrichum tortipilum</name>
    <dbReference type="NCBI Taxonomy" id="2831512"/>
    <lineage>
        <taxon>Eukaryota</taxon>
        <taxon>Fungi</taxon>
        <taxon>Dikarya</taxon>
        <taxon>Ascomycota</taxon>
        <taxon>Pezizomycotina</taxon>
        <taxon>Sordariomycetes</taxon>
        <taxon>Sordariomycetidae</taxon>
        <taxon>Sordariales</taxon>
        <taxon>Chaetomiaceae</taxon>
        <taxon>Staphylotrichum</taxon>
    </lineage>
</organism>
<evidence type="ECO:0000256" key="1">
    <source>
        <dbReference type="ARBA" id="ARBA00004173"/>
    </source>
</evidence>
<dbReference type="Proteomes" id="UP001303889">
    <property type="component" value="Unassembled WGS sequence"/>
</dbReference>
<dbReference type="Pfam" id="PF00202">
    <property type="entry name" value="Aminotran_3"/>
    <property type="match status" value="1"/>
</dbReference>
<dbReference type="InterPro" id="IPR015424">
    <property type="entry name" value="PyrdxlP-dep_Trfase"/>
</dbReference>
<evidence type="ECO:0000256" key="2">
    <source>
        <dbReference type="ARBA" id="ARBA00022576"/>
    </source>
</evidence>
<dbReference type="InterPro" id="IPR005814">
    <property type="entry name" value="Aminotrans_3"/>
</dbReference>
<dbReference type="InterPro" id="IPR015421">
    <property type="entry name" value="PyrdxlP-dep_Trfase_major"/>
</dbReference>
<dbReference type="GO" id="GO:0009102">
    <property type="term" value="P:biotin biosynthetic process"/>
    <property type="evidence" value="ECO:0007669"/>
    <property type="project" value="TreeGrafter"/>
</dbReference>
<dbReference type="PANTHER" id="PTHR42684:SF3">
    <property type="entry name" value="ADENOSYLMETHIONINE-8-AMINO-7-OXONONANOATE AMINOTRANSFERASE"/>
    <property type="match status" value="1"/>
</dbReference>
<dbReference type="EMBL" id="MU856101">
    <property type="protein sequence ID" value="KAK3897656.1"/>
    <property type="molecule type" value="Genomic_DNA"/>
</dbReference>
<gene>
    <name evidence="5" type="ORF">C8A05DRAFT_19612</name>
</gene>
<evidence type="ECO:0000256" key="3">
    <source>
        <dbReference type="ARBA" id="ARBA00022679"/>
    </source>
</evidence>
<keyword evidence="6" id="KW-1185">Reference proteome</keyword>